<dbReference type="Proteomes" id="UP000436088">
    <property type="component" value="Unassembled WGS sequence"/>
</dbReference>
<dbReference type="AlphaFoldDB" id="A0A6A2XZ56"/>
<dbReference type="PANTHER" id="PTHR46867:SF6">
    <property type="entry name" value="MITOCHONDRIAL IMPORT RECEPTOR SUBUNIT TOM9-2-LIKE"/>
    <property type="match status" value="1"/>
</dbReference>
<keyword evidence="4" id="KW-1185">Reference proteome</keyword>
<keyword evidence="3" id="KW-0675">Receptor</keyword>
<dbReference type="Pfam" id="PF07727">
    <property type="entry name" value="RVT_2"/>
    <property type="match status" value="1"/>
</dbReference>
<dbReference type="CDD" id="cd09272">
    <property type="entry name" value="RNase_HI_RT_Ty1"/>
    <property type="match status" value="1"/>
</dbReference>
<name>A0A6A2XZ56_HIBSY</name>
<evidence type="ECO:0000256" key="1">
    <source>
        <dbReference type="SAM" id="MobiDB-lite"/>
    </source>
</evidence>
<dbReference type="CDD" id="cd22884">
    <property type="entry name" value="TOM22"/>
    <property type="match status" value="1"/>
</dbReference>
<accession>A0A6A2XZ56</accession>
<evidence type="ECO:0000313" key="4">
    <source>
        <dbReference type="Proteomes" id="UP000436088"/>
    </source>
</evidence>
<sequence>MWSRAGSRWICNTLRRLVSGGEARRILDEGDWIYSPEWWGSESQSEFNGNTVFRSVSDKGNGVVSVLAYPSSRPNKVHWPETEKWLQQRYEEIYPGYEQSGNFKILGYQWRVLRFNDHTRQSTAKIMAAYRETEPGSICFMQQPQCLAMPYVKSMLSLGLSTIASSKYDLMAAVHGKKRMNILCIGHGGGSLPLFLASKIQGAVIHVVEIDTVVISASVQAMGFPAFSVMTPSGGRALLESNIINEVMWKGIHERLYLSEADAEKYVVGNNDLYDIIFVDAYDGDDIFPNKLWDPHSPFLNSLSDHLHPEYGTVVLNLQADSYSSNPDESVSYFNQRPLPLGKYVSRVCKAYKDVLVGSKCTSYGKSGCGLGFTISVPLVCNKTLVVSRGFVNRDMKPCRSSGKAPPQTTTRLSRAVSESGATKRVANAAAYVSKKLLKSTGKAAWFAGTTLLILVVPLIIEMGREQQLNELQLQQQSLLCSRPLPAAPKKSLCFPSSSGHSDSDFIVLVLPPPSSPELLSSTSDLSYVPNLSHGSPEPSTMLQGSPISPPAIPSFPKEALVVARRSSRVTRPPTWLVAKMVTVRLLISLPAVHHWPLFQLDVYNAFLQGDLVEEVYMDLAAGFCIPGECKPKTVTFGRCLESSEEYKEGSRSRMSVSGFCVKLGKSLINWKFKKQNSVARSSAEVEYRSMAIAATEIVWSTGLI</sequence>
<comment type="caution">
    <text evidence="3">The sequence shown here is derived from an EMBL/GenBank/DDBJ whole genome shotgun (WGS) entry which is preliminary data.</text>
</comment>
<evidence type="ECO:0000259" key="2">
    <source>
        <dbReference type="Pfam" id="PF07727"/>
    </source>
</evidence>
<dbReference type="InterPro" id="IPR029063">
    <property type="entry name" value="SAM-dependent_MTases_sf"/>
</dbReference>
<dbReference type="InterPro" id="IPR013103">
    <property type="entry name" value="RVT_2"/>
</dbReference>
<dbReference type="SUPFAM" id="SSF53335">
    <property type="entry name" value="S-adenosyl-L-methionine-dependent methyltransferases"/>
    <property type="match status" value="1"/>
</dbReference>
<organism evidence="3 4">
    <name type="scientific">Hibiscus syriacus</name>
    <name type="common">Rose of Sharon</name>
    <dbReference type="NCBI Taxonomy" id="106335"/>
    <lineage>
        <taxon>Eukaryota</taxon>
        <taxon>Viridiplantae</taxon>
        <taxon>Streptophyta</taxon>
        <taxon>Embryophyta</taxon>
        <taxon>Tracheophyta</taxon>
        <taxon>Spermatophyta</taxon>
        <taxon>Magnoliopsida</taxon>
        <taxon>eudicotyledons</taxon>
        <taxon>Gunneridae</taxon>
        <taxon>Pentapetalae</taxon>
        <taxon>rosids</taxon>
        <taxon>malvids</taxon>
        <taxon>Malvales</taxon>
        <taxon>Malvaceae</taxon>
        <taxon>Malvoideae</taxon>
        <taxon>Hibiscus</taxon>
    </lineage>
</organism>
<protein>
    <submittedName>
        <fullName evidence="3">Mitochondrial import receptor subunit TOM9-2</fullName>
    </submittedName>
</protein>
<gene>
    <name evidence="3" type="ORF">F3Y22_tig00116958pilonHSYRG00049</name>
</gene>
<evidence type="ECO:0000313" key="3">
    <source>
        <dbReference type="EMBL" id="KAE8660084.1"/>
    </source>
</evidence>
<feature type="region of interest" description="Disordered" evidence="1">
    <location>
        <begin position="398"/>
        <end position="419"/>
    </location>
</feature>
<dbReference type="InterPro" id="IPR017411">
    <property type="entry name" value="Tom22_pln"/>
</dbReference>
<feature type="domain" description="Reverse transcriptase Ty1/copia-type" evidence="2">
    <location>
        <begin position="578"/>
        <end position="629"/>
    </location>
</feature>
<dbReference type="PANTHER" id="PTHR46867">
    <property type="entry name" value="MITOCHONDRIAL IMPORT RECEPTOR SUBUNIT TOM9-2"/>
    <property type="match status" value="1"/>
</dbReference>
<dbReference type="Gene3D" id="3.40.50.150">
    <property type="entry name" value="Vaccinia Virus protein VP39"/>
    <property type="match status" value="1"/>
</dbReference>
<proteinExistence type="predicted"/>
<dbReference type="EMBL" id="VEPZ02001733">
    <property type="protein sequence ID" value="KAE8660084.1"/>
    <property type="molecule type" value="Genomic_DNA"/>
</dbReference>
<reference evidence="3" key="1">
    <citation type="submission" date="2019-09" db="EMBL/GenBank/DDBJ databases">
        <title>Draft genome information of white flower Hibiscus syriacus.</title>
        <authorList>
            <person name="Kim Y.-M."/>
        </authorList>
    </citation>
    <scope>NUCLEOTIDE SEQUENCE [LARGE SCALE GENOMIC DNA]</scope>
    <source>
        <strain evidence="3">YM2019G1</strain>
    </source>
</reference>